<evidence type="ECO:0000313" key="2">
    <source>
        <dbReference type="EMBL" id="CAL5139647.1"/>
    </source>
</evidence>
<evidence type="ECO:0000256" key="1">
    <source>
        <dbReference type="SAM" id="MobiDB-lite"/>
    </source>
</evidence>
<feature type="compositionally biased region" description="Acidic residues" evidence="1">
    <location>
        <begin position="267"/>
        <end position="279"/>
    </location>
</feature>
<feature type="compositionally biased region" description="Basic and acidic residues" evidence="1">
    <location>
        <begin position="217"/>
        <end position="233"/>
    </location>
</feature>
<comment type="caution">
    <text evidence="2">The sequence shown here is derived from an EMBL/GenBank/DDBJ whole genome shotgun (WGS) entry which is preliminary data.</text>
</comment>
<feature type="region of interest" description="Disordered" evidence="1">
    <location>
        <begin position="90"/>
        <end position="197"/>
    </location>
</feature>
<feature type="region of interest" description="Disordered" evidence="1">
    <location>
        <begin position="209"/>
        <end position="333"/>
    </location>
</feature>
<feature type="compositionally biased region" description="Basic residues" evidence="1">
    <location>
        <begin position="102"/>
        <end position="118"/>
    </location>
</feature>
<feature type="compositionally biased region" description="Acidic residues" evidence="1">
    <location>
        <begin position="178"/>
        <end position="189"/>
    </location>
</feature>
<dbReference type="EMBL" id="CAXLJL010000623">
    <property type="protein sequence ID" value="CAL5139647.1"/>
    <property type="molecule type" value="Genomic_DNA"/>
</dbReference>
<accession>A0AAV2TQF2</accession>
<evidence type="ECO:0008006" key="4">
    <source>
        <dbReference type="Google" id="ProtNLM"/>
    </source>
</evidence>
<feature type="compositionally biased region" description="Basic and acidic residues" evidence="1">
    <location>
        <begin position="133"/>
        <end position="166"/>
    </location>
</feature>
<protein>
    <recommendedName>
        <fullName evidence="4">Serum response factor-binding protein 1</fullName>
    </recommendedName>
</protein>
<proteinExistence type="predicted"/>
<dbReference type="AlphaFoldDB" id="A0AAV2TQF2"/>
<name>A0AAV2TQF2_CALDB</name>
<gene>
    <name evidence="2" type="ORF">CDAUBV1_LOCUS14763</name>
</gene>
<organism evidence="2 3">
    <name type="scientific">Calicophoron daubneyi</name>
    <name type="common">Rumen fluke</name>
    <name type="synonym">Paramphistomum daubneyi</name>
    <dbReference type="NCBI Taxonomy" id="300641"/>
    <lineage>
        <taxon>Eukaryota</taxon>
        <taxon>Metazoa</taxon>
        <taxon>Spiralia</taxon>
        <taxon>Lophotrochozoa</taxon>
        <taxon>Platyhelminthes</taxon>
        <taxon>Trematoda</taxon>
        <taxon>Digenea</taxon>
        <taxon>Plagiorchiida</taxon>
        <taxon>Pronocephalata</taxon>
        <taxon>Paramphistomoidea</taxon>
        <taxon>Paramphistomidae</taxon>
        <taxon>Calicophoron</taxon>
    </lineage>
</organism>
<feature type="compositionally biased region" description="Acidic residues" evidence="1">
    <location>
        <begin position="312"/>
        <end position="321"/>
    </location>
</feature>
<dbReference type="Proteomes" id="UP001497525">
    <property type="component" value="Unassembled WGS sequence"/>
</dbReference>
<feature type="compositionally biased region" description="Basic and acidic residues" evidence="1">
    <location>
        <begin position="254"/>
        <end position="266"/>
    </location>
</feature>
<reference evidence="2" key="1">
    <citation type="submission" date="2024-06" db="EMBL/GenBank/DDBJ databases">
        <authorList>
            <person name="Liu X."/>
            <person name="Lenzi L."/>
            <person name="Haldenby T S."/>
            <person name="Uol C."/>
        </authorList>
    </citation>
    <scope>NUCLEOTIDE SEQUENCE</scope>
</reference>
<sequence length="348" mass="38660">MTNALKEHEKEFTKISNEVKKFISSAGPKSGAENDEALAKRKNELKDALITISARTAELKQEGGNKKSDVKFEANKKKLLSKMDDLRIKLEGYTVETETKTLKPKTSRGSPRRRRKKEKQGETVAGRLSHYPFKKDTPDENLGSEKAKRDDDKEAIERDIDKKEGELSTGDVQSLKEEIEESEDDEETAAGDRISEKCENVLAENNGDLLSALSVPQKEKNEKLPKTAEEKRSGKSRCRKVSSTKPNVAESTEDTFHTEPEDKSEALDEEITELDEDTDVTNLGKPESHVVKSGEADSTMDDVTVSQLEGGLGDDSEEGEEKSEAKDKGNLNMMESVEVVLSLHNLSE</sequence>
<evidence type="ECO:0000313" key="3">
    <source>
        <dbReference type="Proteomes" id="UP001497525"/>
    </source>
</evidence>
<feature type="compositionally biased region" description="Basic and acidic residues" evidence="1">
    <location>
        <begin position="286"/>
        <end position="295"/>
    </location>
</feature>